<sequence>MKYMLMMTGTTEDYEAMDAWTKEEIRAHVQFMTEVNERLAASDAFVTAEGLASPRDAKIVRAAGDGSPTVSGGPFPDDKEFLAGFWIIETDTFDQVADIAAMISTAPGRGGKPLNIPIQVREVGEAPDV</sequence>
<dbReference type="InParanoid" id="A0A543AVH5"/>
<comment type="similarity">
    <text evidence="1">Belongs to the YciI family.</text>
</comment>
<dbReference type="InterPro" id="IPR011008">
    <property type="entry name" value="Dimeric_a/b-barrel"/>
</dbReference>
<dbReference type="PANTHER" id="PTHR35174">
    <property type="entry name" value="BLL7171 PROTEIN-RELATED"/>
    <property type="match status" value="1"/>
</dbReference>
<dbReference type="Gene3D" id="3.30.70.1060">
    <property type="entry name" value="Dimeric alpha+beta barrel"/>
    <property type="match status" value="1"/>
</dbReference>
<name>A0A543AVH5_9ACTN</name>
<dbReference type="AlphaFoldDB" id="A0A543AVH5"/>
<feature type="domain" description="YCII-related" evidence="2">
    <location>
        <begin position="1"/>
        <end position="104"/>
    </location>
</feature>
<evidence type="ECO:0000256" key="1">
    <source>
        <dbReference type="ARBA" id="ARBA00007689"/>
    </source>
</evidence>
<dbReference type="SUPFAM" id="SSF54909">
    <property type="entry name" value="Dimeric alpha+beta barrel"/>
    <property type="match status" value="1"/>
</dbReference>
<evidence type="ECO:0000313" key="4">
    <source>
        <dbReference type="Proteomes" id="UP000317043"/>
    </source>
</evidence>
<comment type="caution">
    <text evidence="3">The sequence shown here is derived from an EMBL/GenBank/DDBJ whole genome shotgun (WGS) entry which is preliminary data.</text>
</comment>
<protein>
    <recommendedName>
        <fullName evidence="2">YCII-related domain-containing protein</fullName>
    </recommendedName>
</protein>
<organism evidence="3 4">
    <name type="scientific">Stackebrandtia endophytica</name>
    <dbReference type="NCBI Taxonomy" id="1496996"/>
    <lineage>
        <taxon>Bacteria</taxon>
        <taxon>Bacillati</taxon>
        <taxon>Actinomycetota</taxon>
        <taxon>Actinomycetes</taxon>
        <taxon>Glycomycetales</taxon>
        <taxon>Glycomycetaceae</taxon>
        <taxon>Stackebrandtia</taxon>
    </lineage>
</organism>
<dbReference type="PANTHER" id="PTHR35174:SF3">
    <property type="entry name" value="BLL7171 PROTEIN"/>
    <property type="match status" value="1"/>
</dbReference>
<proteinExistence type="inferred from homology"/>
<evidence type="ECO:0000313" key="3">
    <source>
        <dbReference type="EMBL" id="TQL76564.1"/>
    </source>
</evidence>
<dbReference type="InterPro" id="IPR005545">
    <property type="entry name" value="YCII"/>
</dbReference>
<gene>
    <name evidence="3" type="ORF">FB566_2096</name>
</gene>
<accession>A0A543AVH5</accession>
<dbReference type="Proteomes" id="UP000317043">
    <property type="component" value="Unassembled WGS sequence"/>
</dbReference>
<keyword evidence="4" id="KW-1185">Reference proteome</keyword>
<evidence type="ECO:0000259" key="2">
    <source>
        <dbReference type="Pfam" id="PF03795"/>
    </source>
</evidence>
<reference evidence="3 4" key="1">
    <citation type="submission" date="2019-06" db="EMBL/GenBank/DDBJ databases">
        <title>Sequencing the genomes of 1000 actinobacteria strains.</title>
        <authorList>
            <person name="Klenk H.-P."/>
        </authorList>
    </citation>
    <scope>NUCLEOTIDE SEQUENCE [LARGE SCALE GENOMIC DNA]</scope>
    <source>
        <strain evidence="3 4">DSM 45928</strain>
    </source>
</reference>
<dbReference type="RefSeq" id="WP_142038151.1">
    <property type="nucleotide sequence ID" value="NZ_JBHTGS010000001.1"/>
</dbReference>
<dbReference type="Pfam" id="PF03795">
    <property type="entry name" value="YCII"/>
    <property type="match status" value="1"/>
</dbReference>
<dbReference type="OrthoDB" id="668782at2"/>
<dbReference type="EMBL" id="VFOW01000001">
    <property type="protein sequence ID" value="TQL76564.1"/>
    <property type="molecule type" value="Genomic_DNA"/>
</dbReference>